<dbReference type="OrthoDB" id="751422at2759"/>
<dbReference type="EMBL" id="JACGCM010002554">
    <property type="protein sequence ID" value="KAF6138734.1"/>
    <property type="molecule type" value="Genomic_DNA"/>
</dbReference>
<gene>
    <name evidence="2" type="ORF">GIB67_040866</name>
</gene>
<keyword evidence="3" id="KW-1185">Reference proteome</keyword>
<reference evidence="2 3" key="1">
    <citation type="journal article" date="2020" name="IScience">
        <title>Genome Sequencing of the Endangered Kingdonia uniflora (Circaeasteraceae, Ranunculales) Reveals Potential Mechanisms of Evolutionary Specialization.</title>
        <authorList>
            <person name="Sun Y."/>
            <person name="Deng T."/>
            <person name="Zhang A."/>
            <person name="Moore M.J."/>
            <person name="Landis J.B."/>
            <person name="Lin N."/>
            <person name="Zhang H."/>
            <person name="Zhang X."/>
            <person name="Huang J."/>
            <person name="Zhang X."/>
            <person name="Sun H."/>
            <person name="Wang H."/>
        </authorList>
    </citation>
    <scope>NUCLEOTIDE SEQUENCE [LARGE SCALE GENOMIC DNA]</scope>
    <source>
        <strain evidence="2">TB1705</strain>
        <tissue evidence="2">Leaf</tissue>
    </source>
</reference>
<evidence type="ECO:0000256" key="1">
    <source>
        <dbReference type="SAM" id="Coils"/>
    </source>
</evidence>
<comment type="caution">
    <text evidence="2">The sequence shown here is derived from an EMBL/GenBank/DDBJ whole genome shotgun (WGS) entry which is preliminary data.</text>
</comment>
<accession>A0A7J7L850</accession>
<dbReference type="Proteomes" id="UP000541444">
    <property type="component" value="Unassembled WGS sequence"/>
</dbReference>
<name>A0A7J7L850_9MAGN</name>
<evidence type="ECO:0000313" key="2">
    <source>
        <dbReference type="EMBL" id="KAF6138734.1"/>
    </source>
</evidence>
<feature type="non-terminal residue" evidence="2">
    <location>
        <position position="1"/>
    </location>
</feature>
<dbReference type="AlphaFoldDB" id="A0A7J7L850"/>
<dbReference type="PANTHER" id="PTHR47747">
    <property type="entry name" value="RIBONUCLEASE P PROTEIN SUBUNIT P38-LIKE PROTEIN"/>
    <property type="match status" value="1"/>
</dbReference>
<feature type="coiled-coil region" evidence="1">
    <location>
        <begin position="102"/>
        <end position="150"/>
    </location>
</feature>
<proteinExistence type="predicted"/>
<feature type="coiled-coil region" evidence="1">
    <location>
        <begin position="42"/>
        <end position="76"/>
    </location>
</feature>
<protein>
    <submittedName>
        <fullName evidence="2">Uncharacterized protein</fullName>
    </submittedName>
</protein>
<sequence length="513" mass="59569">MAAEIAETPKPTNQEPLNLPSYIGLSFAIFLGFIPQSSLTLLQSLQSRNKSLGFQLHKAEEELHQMKSRRKEDSKANARVVEIFASHRNGWQQEERKLLHQIDESSDEISQLRVRIEELEKSEEELRDCVERLQREVDEREEMINFMSRQATGEYYDDEDEDGDEFEEEEEVVEKVEVKKEVEIGEFLEEFEDHCDDFSRLGRFNGAKSGGDPMPEKYYGGESDEMSFLYGARSEFSRDVLASASKVWAERANDGWQDIKYDSLEAQYHKKHFVARRETTWKADCESTGIPSKLKLLEQELLNLERIDKGELSKVPSLMRKQAKRYQSLAGKIDNLCKRMQVSVPSEPDLSSEFRTQRQTEFLLEAHRLQQRAIETRQKLLTLQTETGNSHYSFGEEHGNHAKLITRRSLDSIKSNLKEIQRNLEIWLARIMGDLEGILARDNASHVRDCYISRYPYVRRSFAPFGKMVKTRAQLREEAKVAEEDYLYHCQLQSVILSPPKRVGSLRNRAKAL</sequence>
<keyword evidence="1" id="KW-0175">Coiled coil</keyword>
<organism evidence="2 3">
    <name type="scientific">Kingdonia uniflora</name>
    <dbReference type="NCBI Taxonomy" id="39325"/>
    <lineage>
        <taxon>Eukaryota</taxon>
        <taxon>Viridiplantae</taxon>
        <taxon>Streptophyta</taxon>
        <taxon>Embryophyta</taxon>
        <taxon>Tracheophyta</taxon>
        <taxon>Spermatophyta</taxon>
        <taxon>Magnoliopsida</taxon>
        <taxon>Ranunculales</taxon>
        <taxon>Circaeasteraceae</taxon>
        <taxon>Kingdonia</taxon>
    </lineage>
</organism>
<dbReference type="PANTHER" id="PTHR47747:SF3">
    <property type="entry name" value="OS03G0853600 PROTEIN"/>
    <property type="match status" value="1"/>
</dbReference>
<evidence type="ECO:0000313" key="3">
    <source>
        <dbReference type="Proteomes" id="UP000541444"/>
    </source>
</evidence>